<proteinExistence type="predicted"/>
<evidence type="ECO:0000256" key="5">
    <source>
        <dbReference type="SAM" id="MobiDB-lite"/>
    </source>
</evidence>
<comment type="pathway">
    <text evidence="2">Protein modification; protein ubiquitination.</text>
</comment>
<dbReference type="GO" id="GO:0016567">
    <property type="term" value="P:protein ubiquitination"/>
    <property type="evidence" value="ECO:0007669"/>
    <property type="project" value="UniProtKB-UniPathway"/>
</dbReference>
<accession>A0A1W0WXY2</accession>
<feature type="region of interest" description="Disordered" evidence="5">
    <location>
        <begin position="69"/>
        <end position="99"/>
    </location>
</feature>
<evidence type="ECO:0000256" key="2">
    <source>
        <dbReference type="ARBA" id="ARBA00004906"/>
    </source>
</evidence>
<protein>
    <submittedName>
        <fullName evidence="6">F-box only protein 25</fullName>
    </submittedName>
</protein>
<comment type="caution">
    <text evidence="6">The sequence shown here is derived from an EMBL/GenBank/DDBJ whole genome shotgun (WGS) entry which is preliminary data.</text>
</comment>
<evidence type="ECO:0000256" key="4">
    <source>
        <dbReference type="ARBA" id="ARBA00023242"/>
    </source>
</evidence>
<dbReference type="InterPro" id="IPR036047">
    <property type="entry name" value="F-box-like_dom_sf"/>
</dbReference>
<evidence type="ECO:0000313" key="7">
    <source>
        <dbReference type="Proteomes" id="UP000192578"/>
    </source>
</evidence>
<feature type="compositionally biased region" description="Low complexity" evidence="5">
    <location>
        <begin position="89"/>
        <end position="99"/>
    </location>
</feature>
<dbReference type="GO" id="GO:0005737">
    <property type="term" value="C:cytoplasm"/>
    <property type="evidence" value="ECO:0007669"/>
    <property type="project" value="TreeGrafter"/>
</dbReference>
<dbReference type="Proteomes" id="UP000192578">
    <property type="component" value="Unassembled WGS sequence"/>
</dbReference>
<dbReference type="AlphaFoldDB" id="A0A1W0WXY2"/>
<keyword evidence="3" id="KW-0833">Ubl conjugation pathway</keyword>
<name>A0A1W0WXY2_HYPEX</name>
<keyword evidence="7" id="KW-1185">Reference proteome</keyword>
<sequence length="432" mass="49084">MPFIGLDWRSPGESWIKTHNGSWERLKILENSTGFSGSGSDSACSSLSSSPASVASSYAAAYMTARNRHSLSESSKENSPPLLTQQRTVSESSADFSGSSFSSAASVEAIMMESESTPPPSPPLVVPLMANYQPFCVIFSRPTRERRAHVSLSEAFWRLDFPGAVRDVRRFNYVCKVLDVLISEKLSSLGGQAQKLLFNTLDHVVGQVVSSQQNMHIIRMLMLDLNEAMEESKMIWGKQLGSSALWEGHRQRLQEWNLIMKNFDVQQREDDGKAMLSELPEECLRLILLCLSDHHDLVRSKEALSVNSDGSAKFGQIFNEQRLWRELCFFHFKPQQLKEILKHQPKTASAKEDWELIYQRMKRYFGLKETYAETLHLCMHCRTLFWQPYGHPCPVILTATEPYPDGNLQPRHFTKKAPIPISPRAFLDFFSL</sequence>
<dbReference type="InterPro" id="IPR040394">
    <property type="entry name" value="FBX25/32"/>
</dbReference>
<dbReference type="PANTHER" id="PTHR13123">
    <property type="entry name" value="LD30288P"/>
    <property type="match status" value="1"/>
</dbReference>
<evidence type="ECO:0000256" key="1">
    <source>
        <dbReference type="ARBA" id="ARBA00004123"/>
    </source>
</evidence>
<dbReference type="SUPFAM" id="SSF81383">
    <property type="entry name" value="F-box domain"/>
    <property type="match status" value="1"/>
</dbReference>
<dbReference type="GO" id="GO:0005634">
    <property type="term" value="C:nucleus"/>
    <property type="evidence" value="ECO:0007669"/>
    <property type="project" value="UniProtKB-SubCell"/>
</dbReference>
<organism evidence="6 7">
    <name type="scientific">Hypsibius exemplaris</name>
    <name type="common">Freshwater tardigrade</name>
    <dbReference type="NCBI Taxonomy" id="2072580"/>
    <lineage>
        <taxon>Eukaryota</taxon>
        <taxon>Metazoa</taxon>
        <taxon>Ecdysozoa</taxon>
        <taxon>Tardigrada</taxon>
        <taxon>Eutardigrada</taxon>
        <taxon>Parachela</taxon>
        <taxon>Hypsibioidea</taxon>
        <taxon>Hypsibiidae</taxon>
        <taxon>Hypsibius</taxon>
    </lineage>
</organism>
<dbReference type="OrthoDB" id="9991467at2759"/>
<dbReference type="EMBL" id="MTYJ01000034">
    <property type="protein sequence ID" value="OQV19982.1"/>
    <property type="molecule type" value="Genomic_DNA"/>
</dbReference>
<gene>
    <name evidence="6" type="ORF">BV898_05986</name>
</gene>
<evidence type="ECO:0000313" key="6">
    <source>
        <dbReference type="EMBL" id="OQV19982.1"/>
    </source>
</evidence>
<dbReference type="UniPathway" id="UPA00143"/>
<dbReference type="PANTHER" id="PTHR13123:SF7">
    <property type="entry name" value="LD30288P"/>
    <property type="match status" value="1"/>
</dbReference>
<comment type="subcellular location">
    <subcellularLocation>
        <location evidence="1">Nucleus</location>
    </subcellularLocation>
</comment>
<feature type="compositionally biased region" description="Polar residues" evidence="5">
    <location>
        <begin position="77"/>
        <end position="88"/>
    </location>
</feature>
<reference evidence="7" key="1">
    <citation type="submission" date="2017-01" db="EMBL/GenBank/DDBJ databases">
        <title>Comparative genomics of anhydrobiosis in the tardigrade Hypsibius dujardini.</title>
        <authorList>
            <person name="Yoshida Y."/>
            <person name="Koutsovoulos G."/>
            <person name="Laetsch D."/>
            <person name="Stevens L."/>
            <person name="Kumar S."/>
            <person name="Horikawa D."/>
            <person name="Ishino K."/>
            <person name="Komine S."/>
            <person name="Tomita M."/>
            <person name="Blaxter M."/>
            <person name="Arakawa K."/>
        </authorList>
    </citation>
    <scope>NUCLEOTIDE SEQUENCE [LARGE SCALE GENOMIC DNA]</scope>
    <source>
        <strain evidence="7">Z151</strain>
    </source>
</reference>
<dbReference type="GO" id="GO:0019005">
    <property type="term" value="C:SCF ubiquitin ligase complex"/>
    <property type="evidence" value="ECO:0007669"/>
    <property type="project" value="TreeGrafter"/>
</dbReference>
<keyword evidence="4" id="KW-0539">Nucleus</keyword>
<evidence type="ECO:0000256" key="3">
    <source>
        <dbReference type="ARBA" id="ARBA00022786"/>
    </source>
</evidence>